<dbReference type="Pfam" id="PF03184">
    <property type="entry name" value="DDE_1"/>
    <property type="match status" value="1"/>
</dbReference>
<protein>
    <recommendedName>
        <fullName evidence="1">DDE-1 domain-containing protein</fullName>
    </recommendedName>
</protein>
<dbReference type="Proteomes" id="UP000276215">
    <property type="component" value="Unassembled WGS sequence"/>
</dbReference>
<dbReference type="AlphaFoldDB" id="A0A3N4JV32"/>
<gene>
    <name evidence="2" type="ORF">L873DRAFT_1881246</name>
</gene>
<organism evidence="2 3">
    <name type="scientific">Choiromyces venosus 120613-1</name>
    <dbReference type="NCBI Taxonomy" id="1336337"/>
    <lineage>
        <taxon>Eukaryota</taxon>
        <taxon>Fungi</taxon>
        <taxon>Dikarya</taxon>
        <taxon>Ascomycota</taxon>
        <taxon>Pezizomycotina</taxon>
        <taxon>Pezizomycetes</taxon>
        <taxon>Pezizales</taxon>
        <taxon>Tuberaceae</taxon>
        <taxon>Choiromyces</taxon>
    </lineage>
</organism>
<reference evidence="2 3" key="1">
    <citation type="journal article" date="2018" name="Nat. Ecol. Evol.">
        <title>Pezizomycetes genomes reveal the molecular basis of ectomycorrhizal truffle lifestyle.</title>
        <authorList>
            <person name="Murat C."/>
            <person name="Payen T."/>
            <person name="Noel B."/>
            <person name="Kuo A."/>
            <person name="Morin E."/>
            <person name="Chen J."/>
            <person name="Kohler A."/>
            <person name="Krizsan K."/>
            <person name="Balestrini R."/>
            <person name="Da Silva C."/>
            <person name="Montanini B."/>
            <person name="Hainaut M."/>
            <person name="Levati E."/>
            <person name="Barry K.W."/>
            <person name="Belfiori B."/>
            <person name="Cichocki N."/>
            <person name="Clum A."/>
            <person name="Dockter R.B."/>
            <person name="Fauchery L."/>
            <person name="Guy J."/>
            <person name="Iotti M."/>
            <person name="Le Tacon F."/>
            <person name="Lindquist E.A."/>
            <person name="Lipzen A."/>
            <person name="Malagnac F."/>
            <person name="Mello A."/>
            <person name="Molinier V."/>
            <person name="Miyauchi S."/>
            <person name="Poulain J."/>
            <person name="Riccioni C."/>
            <person name="Rubini A."/>
            <person name="Sitrit Y."/>
            <person name="Splivallo R."/>
            <person name="Traeger S."/>
            <person name="Wang M."/>
            <person name="Zifcakova L."/>
            <person name="Wipf D."/>
            <person name="Zambonelli A."/>
            <person name="Paolocci F."/>
            <person name="Nowrousian M."/>
            <person name="Ottonello S."/>
            <person name="Baldrian P."/>
            <person name="Spatafora J.W."/>
            <person name="Henrissat B."/>
            <person name="Nagy L.G."/>
            <person name="Aury J.M."/>
            <person name="Wincker P."/>
            <person name="Grigoriev I.V."/>
            <person name="Bonfante P."/>
            <person name="Martin F.M."/>
        </authorList>
    </citation>
    <scope>NUCLEOTIDE SEQUENCE [LARGE SCALE GENOMIC DNA]</scope>
    <source>
        <strain evidence="2 3">120613-1</strain>
    </source>
</reference>
<evidence type="ECO:0000313" key="3">
    <source>
        <dbReference type="Proteomes" id="UP000276215"/>
    </source>
</evidence>
<dbReference type="STRING" id="1336337.A0A3N4JV32"/>
<evidence type="ECO:0000313" key="2">
    <source>
        <dbReference type="EMBL" id="RPB02214.1"/>
    </source>
</evidence>
<dbReference type="InterPro" id="IPR004875">
    <property type="entry name" value="DDE_SF_endonuclease_dom"/>
</dbReference>
<dbReference type="OrthoDB" id="5427804at2759"/>
<name>A0A3N4JV32_9PEZI</name>
<dbReference type="GO" id="GO:0003676">
    <property type="term" value="F:nucleic acid binding"/>
    <property type="evidence" value="ECO:0007669"/>
    <property type="project" value="InterPro"/>
</dbReference>
<sequence length="205" mass="23148">MKLSITTSESKVFNEKAYVNDLVFLNYTDDFLVPALGGRRTLFSLDLIGSYKMSAVLKKLKSHNITPSLIPTGCTSLVQQLDVTINKPFKDIICELIDEAIFAMESVKIFHKWTVCDHCILTTTCIGDTFYHFHIERADIIECVFHKVSLLLPIDGSCDSELNIKGFTGLEIGNWVDNFGMIDEEAEIPEIWDNDEGIDFIPSEE</sequence>
<proteinExistence type="predicted"/>
<keyword evidence="3" id="KW-1185">Reference proteome</keyword>
<dbReference type="EMBL" id="ML120369">
    <property type="protein sequence ID" value="RPB02214.1"/>
    <property type="molecule type" value="Genomic_DNA"/>
</dbReference>
<accession>A0A3N4JV32</accession>
<feature type="domain" description="DDE-1" evidence="1">
    <location>
        <begin position="14"/>
        <end position="91"/>
    </location>
</feature>
<evidence type="ECO:0000259" key="1">
    <source>
        <dbReference type="Pfam" id="PF03184"/>
    </source>
</evidence>